<protein>
    <submittedName>
        <fullName evidence="2">Uncharacterized protein</fullName>
    </submittedName>
</protein>
<reference evidence="2 3" key="1">
    <citation type="journal article" date="2012" name="BMC Genomics">
        <title>Comparative genomics of the white-rot fungi, Phanerochaete carnosa and P. chrysosporium, to elucidate the genetic basis of the distinct wood types they colonize.</title>
        <authorList>
            <person name="Suzuki H."/>
            <person name="MacDonald J."/>
            <person name="Syed K."/>
            <person name="Salamov A."/>
            <person name="Hori C."/>
            <person name="Aerts A."/>
            <person name="Henrissat B."/>
            <person name="Wiebenga A."/>
            <person name="vanKuyk P.A."/>
            <person name="Barry K."/>
            <person name="Lindquist E."/>
            <person name="LaButti K."/>
            <person name="Lapidus A."/>
            <person name="Lucas S."/>
            <person name="Coutinho P."/>
            <person name="Gong Y."/>
            <person name="Samejima M."/>
            <person name="Mahadevan R."/>
            <person name="Abou-Zaid M."/>
            <person name="de Vries R.P."/>
            <person name="Igarashi K."/>
            <person name="Yadav J.S."/>
            <person name="Grigoriev I.V."/>
            <person name="Master E.R."/>
        </authorList>
    </citation>
    <scope>NUCLEOTIDE SEQUENCE [LARGE SCALE GENOMIC DNA]</scope>
    <source>
        <strain evidence="2 3">HHB-10118-sp</strain>
    </source>
</reference>
<dbReference type="AlphaFoldDB" id="K5VKR3"/>
<dbReference type="HOGENOM" id="CLU_2997192_0_0_1"/>
<dbReference type="RefSeq" id="XP_007399774.1">
    <property type="nucleotide sequence ID" value="XM_007399712.1"/>
</dbReference>
<sequence length="57" mass="5925">MRYTYSSAPGSPSIKSSKPKSLSAMTSRAFACSRRASCSSISFASSSSESSSAAFDE</sequence>
<dbReference type="InParanoid" id="K5VKR3"/>
<gene>
    <name evidence="2" type="ORF">PHACADRAFT_262427</name>
</gene>
<keyword evidence="3" id="KW-1185">Reference proteome</keyword>
<dbReference type="EMBL" id="JH930476">
    <property type="protein sequence ID" value="EKM51983.1"/>
    <property type="molecule type" value="Genomic_DNA"/>
</dbReference>
<dbReference type="Proteomes" id="UP000008370">
    <property type="component" value="Unassembled WGS sequence"/>
</dbReference>
<evidence type="ECO:0000313" key="2">
    <source>
        <dbReference type="EMBL" id="EKM51983.1"/>
    </source>
</evidence>
<proteinExistence type="predicted"/>
<accession>K5VKR3</accession>
<evidence type="ECO:0000256" key="1">
    <source>
        <dbReference type="SAM" id="MobiDB-lite"/>
    </source>
</evidence>
<dbReference type="KEGG" id="pco:PHACADRAFT_262427"/>
<feature type="region of interest" description="Disordered" evidence="1">
    <location>
        <begin position="1"/>
        <end position="22"/>
    </location>
</feature>
<evidence type="ECO:0000313" key="3">
    <source>
        <dbReference type="Proteomes" id="UP000008370"/>
    </source>
</evidence>
<organism evidence="2 3">
    <name type="scientific">Phanerochaete carnosa (strain HHB-10118-sp)</name>
    <name type="common">White-rot fungus</name>
    <name type="synonym">Peniophora carnosa</name>
    <dbReference type="NCBI Taxonomy" id="650164"/>
    <lineage>
        <taxon>Eukaryota</taxon>
        <taxon>Fungi</taxon>
        <taxon>Dikarya</taxon>
        <taxon>Basidiomycota</taxon>
        <taxon>Agaricomycotina</taxon>
        <taxon>Agaricomycetes</taxon>
        <taxon>Polyporales</taxon>
        <taxon>Phanerochaetaceae</taxon>
        <taxon>Phanerochaete</taxon>
    </lineage>
</organism>
<name>K5VKR3_PHACS</name>
<dbReference type="GeneID" id="18918277"/>